<organism evidence="3 4">
    <name type="scientific">Flintibacter faecis</name>
    <dbReference type="NCBI Taxonomy" id="2763047"/>
    <lineage>
        <taxon>Bacteria</taxon>
        <taxon>Bacillati</taxon>
        <taxon>Bacillota</taxon>
        <taxon>Clostridia</taxon>
        <taxon>Eubacteriales</taxon>
        <taxon>Flintibacter</taxon>
    </lineage>
</organism>
<dbReference type="SMART" id="SM00530">
    <property type="entry name" value="HTH_XRE"/>
    <property type="match status" value="1"/>
</dbReference>
<evidence type="ECO:0000259" key="2">
    <source>
        <dbReference type="PROSITE" id="PS50943"/>
    </source>
</evidence>
<dbReference type="RefSeq" id="WP_147560910.1">
    <property type="nucleotide sequence ID" value="NZ_JACOPN010000003.1"/>
</dbReference>
<feature type="domain" description="HTH cro/C1-type" evidence="2">
    <location>
        <begin position="5"/>
        <end position="59"/>
    </location>
</feature>
<reference evidence="3" key="1">
    <citation type="submission" date="2020-08" db="EMBL/GenBank/DDBJ databases">
        <title>Genome public.</title>
        <authorList>
            <person name="Liu C."/>
            <person name="Sun Q."/>
        </authorList>
    </citation>
    <scope>NUCLEOTIDE SEQUENCE</scope>
    <source>
        <strain evidence="3">BX5</strain>
    </source>
</reference>
<keyword evidence="4" id="KW-1185">Reference proteome</keyword>
<gene>
    <name evidence="3" type="ORF">H8S55_05780</name>
</gene>
<dbReference type="Pfam" id="PF01381">
    <property type="entry name" value="HTH_3"/>
    <property type="match status" value="1"/>
</dbReference>
<dbReference type="InterPro" id="IPR010982">
    <property type="entry name" value="Lambda_DNA-bd_dom_sf"/>
</dbReference>
<accession>A0A8J6IXR3</accession>
<dbReference type="PROSITE" id="PS50943">
    <property type="entry name" value="HTH_CROC1"/>
    <property type="match status" value="1"/>
</dbReference>
<dbReference type="GO" id="GO:0003677">
    <property type="term" value="F:DNA binding"/>
    <property type="evidence" value="ECO:0007669"/>
    <property type="project" value="UniProtKB-KW"/>
</dbReference>
<protein>
    <submittedName>
        <fullName evidence="3">Helix-turn-helix transcriptional regulator</fullName>
    </submittedName>
</protein>
<dbReference type="SUPFAM" id="SSF47413">
    <property type="entry name" value="lambda repressor-like DNA-binding domains"/>
    <property type="match status" value="1"/>
</dbReference>
<evidence type="ECO:0000313" key="4">
    <source>
        <dbReference type="Proteomes" id="UP000602260"/>
    </source>
</evidence>
<evidence type="ECO:0000313" key="3">
    <source>
        <dbReference type="EMBL" id="MBC5716830.1"/>
    </source>
</evidence>
<dbReference type="AlphaFoldDB" id="A0A8J6IXR3"/>
<keyword evidence="1" id="KW-0238">DNA-binding</keyword>
<dbReference type="PANTHER" id="PTHR46558">
    <property type="entry name" value="TRACRIPTIONAL REGULATORY PROTEIN-RELATED-RELATED"/>
    <property type="match status" value="1"/>
</dbReference>
<dbReference type="Proteomes" id="UP000602260">
    <property type="component" value="Unassembled WGS sequence"/>
</dbReference>
<dbReference type="EMBL" id="JACOPN010000003">
    <property type="protein sequence ID" value="MBC5716830.1"/>
    <property type="molecule type" value="Genomic_DNA"/>
</dbReference>
<proteinExistence type="predicted"/>
<dbReference type="CDD" id="cd00093">
    <property type="entry name" value="HTH_XRE"/>
    <property type="match status" value="1"/>
</dbReference>
<name>A0A8J6IXR3_9FIRM</name>
<comment type="caution">
    <text evidence="3">The sequence shown here is derived from an EMBL/GenBank/DDBJ whole genome shotgun (WGS) entry which is preliminary data.</text>
</comment>
<dbReference type="InterPro" id="IPR001387">
    <property type="entry name" value="Cro/C1-type_HTH"/>
</dbReference>
<dbReference type="PANTHER" id="PTHR46558:SF11">
    <property type="entry name" value="HTH-TYPE TRANSCRIPTIONAL REGULATOR XRE"/>
    <property type="match status" value="1"/>
</dbReference>
<evidence type="ECO:0000256" key="1">
    <source>
        <dbReference type="ARBA" id="ARBA00023125"/>
    </source>
</evidence>
<dbReference type="Gene3D" id="1.10.260.40">
    <property type="entry name" value="lambda repressor-like DNA-binding domains"/>
    <property type="match status" value="1"/>
</dbReference>
<sequence length="108" mass="12693">MVKNLRKLRMNKGISQQRLAEVIGTSQQSINKYENHNVEPDISTLILLADYFQVSVDYLIGHTVDETERQPKLELDKDESCLVLNYRQLSKDEKRSIQLVQKNYLKRK</sequence>